<keyword evidence="3 11" id="KW-0645">Protease</keyword>
<dbReference type="STRING" id="419597.SAMN04487957_103113"/>
<evidence type="ECO:0000259" key="13">
    <source>
        <dbReference type="Pfam" id="PF01435"/>
    </source>
</evidence>
<organism evidence="14 15">
    <name type="scientific">Halomonas shengliensis</name>
    <dbReference type="NCBI Taxonomy" id="419597"/>
    <lineage>
        <taxon>Bacteria</taxon>
        <taxon>Pseudomonadati</taxon>
        <taxon>Pseudomonadota</taxon>
        <taxon>Gammaproteobacteria</taxon>
        <taxon>Oceanospirillales</taxon>
        <taxon>Halomonadaceae</taxon>
        <taxon>Halomonas</taxon>
    </lineage>
</organism>
<feature type="domain" description="Peptidase M48" evidence="13">
    <location>
        <begin position="76"/>
        <end position="277"/>
    </location>
</feature>
<keyword evidence="4" id="KW-0812">Transmembrane</keyword>
<dbReference type="PANTHER" id="PTHR43221">
    <property type="entry name" value="PROTEASE HTPX"/>
    <property type="match status" value="1"/>
</dbReference>
<dbReference type="GO" id="GO:0006508">
    <property type="term" value="P:proteolysis"/>
    <property type="evidence" value="ECO:0007669"/>
    <property type="project" value="UniProtKB-KW"/>
</dbReference>
<dbReference type="Proteomes" id="UP000199075">
    <property type="component" value="Unassembled WGS sequence"/>
</dbReference>
<accession>A0A1H0G992</accession>
<evidence type="ECO:0000256" key="8">
    <source>
        <dbReference type="ARBA" id="ARBA00022989"/>
    </source>
</evidence>
<keyword evidence="5" id="KW-0479">Metal-binding</keyword>
<keyword evidence="10" id="KW-0472">Membrane</keyword>
<evidence type="ECO:0000313" key="14">
    <source>
        <dbReference type="EMBL" id="SDO03319.1"/>
    </source>
</evidence>
<proteinExistence type="inferred from homology"/>
<evidence type="ECO:0000256" key="4">
    <source>
        <dbReference type="ARBA" id="ARBA00022692"/>
    </source>
</evidence>
<dbReference type="Gene3D" id="3.30.2010.10">
    <property type="entry name" value="Metalloproteases ('zincins'), catalytic domain"/>
    <property type="match status" value="1"/>
</dbReference>
<evidence type="ECO:0000256" key="10">
    <source>
        <dbReference type="ARBA" id="ARBA00023136"/>
    </source>
</evidence>
<keyword evidence="15" id="KW-1185">Reference proteome</keyword>
<dbReference type="GO" id="GO:0046872">
    <property type="term" value="F:metal ion binding"/>
    <property type="evidence" value="ECO:0007669"/>
    <property type="project" value="UniProtKB-KW"/>
</dbReference>
<name>A0A1H0G992_9GAMM</name>
<dbReference type="InterPro" id="IPR001915">
    <property type="entry name" value="Peptidase_M48"/>
</dbReference>
<gene>
    <name evidence="14" type="ORF">SAMN04487957_103113</name>
</gene>
<evidence type="ECO:0000256" key="5">
    <source>
        <dbReference type="ARBA" id="ARBA00022723"/>
    </source>
</evidence>
<protein>
    <submittedName>
        <fullName evidence="14">Heat shock protein HtpX</fullName>
    </submittedName>
</protein>
<evidence type="ECO:0000313" key="15">
    <source>
        <dbReference type="Proteomes" id="UP000199075"/>
    </source>
</evidence>
<dbReference type="CDD" id="cd07339">
    <property type="entry name" value="M48B_HtpX_like"/>
    <property type="match status" value="1"/>
</dbReference>
<evidence type="ECO:0000256" key="7">
    <source>
        <dbReference type="ARBA" id="ARBA00022833"/>
    </source>
</evidence>
<comment type="cofactor">
    <cofactor evidence="11">
        <name>Zn(2+)</name>
        <dbReference type="ChEBI" id="CHEBI:29105"/>
    </cofactor>
    <text evidence="11">Binds 1 zinc ion per subunit.</text>
</comment>
<dbReference type="GO" id="GO:0004222">
    <property type="term" value="F:metalloendopeptidase activity"/>
    <property type="evidence" value="ECO:0007669"/>
    <property type="project" value="InterPro"/>
</dbReference>
<dbReference type="InterPro" id="IPR050083">
    <property type="entry name" value="HtpX_protease"/>
</dbReference>
<evidence type="ECO:0000256" key="12">
    <source>
        <dbReference type="SAM" id="MobiDB-lite"/>
    </source>
</evidence>
<feature type="compositionally biased region" description="Basic and acidic residues" evidence="12">
    <location>
        <begin position="294"/>
        <end position="305"/>
    </location>
</feature>
<comment type="similarity">
    <text evidence="11">Belongs to the peptidase M48 family.</text>
</comment>
<comment type="subcellular location">
    <subcellularLocation>
        <location evidence="1">Cell membrane</location>
        <topology evidence="1">Multi-pass membrane protein</topology>
    </subcellularLocation>
</comment>
<keyword evidence="6 11" id="KW-0378">Hydrolase</keyword>
<dbReference type="GO" id="GO:0005886">
    <property type="term" value="C:plasma membrane"/>
    <property type="evidence" value="ECO:0007669"/>
    <property type="project" value="UniProtKB-SubCell"/>
</dbReference>
<dbReference type="RefSeq" id="WP_089677423.1">
    <property type="nucleotide sequence ID" value="NZ_FNIV01000003.1"/>
</dbReference>
<keyword evidence="7 11" id="KW-0862">Zinc</keyword>
<keyword evidence="14" id="KW-0346">Stress response</keyword>
<keyword evidence="9 11" id="KW-0482">Metalloprotease</keyword>
<dbReference type="PANTHER" id="PTHR43221:SF1">
    <property type="entry name" value="PROTEASE HTPX"/>
    <property type="match status" value="1"/>
</dbReference>
<keyword evidence="2" id="KW-1003">Cell membrane</keyword>
<feature type="region of interest" description="Disordered" evidence="12">
    <location>
        <begin position="281"/>
        <end position="320"/>
    </location>
</feature>
<reference evidence="15" key="1">
    <citation type="submission" date="2016-10" db="EMBL/GenBank/DDBJ databases">
        <authorList>
            <person name="Varghese N."/>
            <person name="Submissions S."/>
        </authorList>
    </citation>
    <scope>NUCLEOTIDE SEQUENCE [LARGE SCALE GENOMIC DNA]</scope>
    <source>
        <strain evidence="15">CGMCC 1.6444</strain>
    </source>
</reference>
<evidence type="ECO:0000256" key="11">
    <source>
        <dbReference type="RuleBase" id="RU003983"/>
    </source>
</evidence>
<evidence type="ECO:0000256" key="6">
    <source>
        <dbReference type="ARBA" id="ARBA00022801"/>
    </source>
</evidence>
<dbReference type="OrthoDB" id="15218at2"/>
<dbReference type="EMBL" id="FNIV01000003">
    <property type="protein sequence ID" value="SDO03319.1"/>
    <property type="molecule type" value="Genomic_DNA"/>
</dbReference>
<evidence type="ECO:0000256" key="3">
    <source>
        <dbReference type="ARBA" id="ARBA00022670"/>
    </source>
</evidence>
<dbReference type="AlphaFoldDB" id="A0A1H0G992"/>
<dbReference type="Pfam" id="PF01435">
    <property type="entry name" value="Peptidase_M48"/>
    <property type="match status" value="1"/>
</dbReference>
<evidence type="ECO:0000256" key="9">
    <source>
        <dbReference type="ARBA" id="ARBA00023049"/>
    </source>
</evidence>
<keyword evidence="8" id="KW-1133">Transmembrane helix</keyword>
<evidence type="ECO:0000256" key="1">
    <source>
        <dbReference type="ARBA" id="ARBA00004651"/>
    </source>
</evidence>
<evidence type="ECO:0000256" key="2">
    <source>
        <dbReference type="ARBA" id="ARBA00022475"/>
    </source>
</evidence>
<sequence length="320" mass="35519">MLSRFAAQRLHNTLQHLLILGGMSLLLSVPAWLLAGGTGVVWAFGLVLLTLYLSGRVPARLVLANAGAGVLHRHHAPQLYRVMDLLYRRAGLSQPPWLFYVPSKDLNAFAVGDARDGGIAVTEGLLRRLSLRQLAGVLAHEVSHLRHGDTRVMSMAATMTRLTVWGAFLVQLALIAMLPMVMAGEIRLPWLELLAVGLAPTASTLLQLALSRNREFTADMEAAALTRDPEGLADALGVLEAHNGLWLTTLFGRRQLPGWLRFLQTHPATEERVGRLMALARRQGPRPPSSRPYRPREPLVEARPERRGHRYWLGRPDDRR</sequence>